<keyword evidence="5" id="KW-1185">Reference proteome</keyword>
<feature type="signal peptide" evidence="3">
    <location>
        <begin position="1"/>
        <end position="25"/>
    </location>
</feature>
<keyword evidence="2" id="KW-0472">Membrane</keyword>
<evidence type="ECO:0000256" key="1">
    <source>
        <dbReference type="SAM" id="MobiDB-lite"/>
    </source>
</evidence>
<protein>
    <submittedName>
        <fullName evidence="4">Tenascin</fullName>
    </submittedName>
</protein>
<feature type="transmembrane region" description="Helical" evidence="2">
    <location>
        <begin position="215"/>
        <end position="239"/>
    </location>
</feature>
<feature type="transmembrane region" description="Helical" evidence="2">
    <location>
        <begin position="90"/>
        <end position="108"/>
    </location>
</feature>
<feature type="compositionally biased region" description="Basic and acidic residues" evidence="1">
    <location>
        <begin position="427"/>
        <end position="442"/>
    </location>
</feature>
<feature type="chain" id="PRO_5015303205" evidence="3">
    <location>
        <begin position="26"/>
        <end position="467"/>
    </location>
</feature>
<feature type="transmembrane region" description="Helical" evidence="2">
    <location>
        <begin position="245"/>
        <end position="266"/>
    </location>
</feature>
<keyword evidence="3" id="KW-0732">Signal</keyword>
<feature type="compositionally biased region" description="Polar residues" evidence="1">
    <location>
        <begin position="356"/>
        <end position="374"/>
    </location>
</feature>
<dbReference type="Proteomes" id="UP000241890">
    <property type="component" value="Unassembled WGS sequence"/>
</dbReference>
<dbReference type="OrthoDB" id="442731at2759"/>
<dbReference type="Gene3D" id="2.10.25.10">
    <property type="entry name" value="Laminin"/>
    <property type="match status" value="1"/>
</dbReference>
<gene>
    <name evidence="4" type="ORF">FCC1311_087012</name>
</gene>
<evidence type="ECO:0000256" key="2">
    <source>
        <dbReference type="SAM" id="Phobius"/>
    </source>
</evidence>
<feature type="region of interest" description="Disordered" evidence="1">
    <location>
        <begin position="356"/>
        <end position="467"/>
    </location>
</feature>
<organism evidence="4 5">
    <name type="scientific">Hondaea fermentalgiana</name>
    <dbReference type="NCBI Taxonomy" id="2315210"/>
    <lineage>
        <taxon>Eukaryota</taxon>
        <taxon>Sar</taxon>
        <taxon>Stramenopiles</taxon>
        <taxon>Bigyra</taxon>
        <taxon>Labyrinthulomycetes</taxon>
        <taxon>Thraustochytrida</taxon>
        <taxon>Thraustochytriidae</taxon>
        <taxon>Hondaea</taxon>
    </lineage>
</organism>
<dbReference type="AlphaFoldDB" id="A0A2R5GNK7"/>
<accession>A0A2R5GNK7</accession>
<proteinExistence type="predicted"/>
<evidence type="ECO:0000313" key="5">
    <source>
        <dbReference type="Proteomes" id="UP000241890"/>
    </source>
</evidence>
<comment type="caution">
    <text evidence="4">The sequence shown here is derived from an EMBL/GenBank/DDBJ whole genome shotgun (WGS) entry which is preliminary data.</text>
</comment>
<feature type="transmembrane region" description="Helical" evidence="2">
    <location>
        <begin position="139"/>
        <end position="163"/>
    </location>
</feature>
<evidence type="ECO:0000313" key="4">
    <source>
        <dbReference type="EMBL" id="GBG32476.1"/>
    </source>
</evidence>
<feature type="compositionally biased region" description="Polar residues" evidence="1">
    <location>
        <begin position="384"/>
        <end position="394"/>
    </location>
</feature>
<name>A0A2R5GNK7_9STRA</name>
<keyword evidence="2" id="KW-0812">Transmembrane</keyword>
<evidence type="ECO:0000256" key="3">
    <source>
        <dbReference type="SAM" id="SignalP"/>
    </source>
</evidence>
<reference evidence="4 5" key="1">
    <citation type="submission" date="2017-12" db="EMBL/GenBank/DDBJ databases">
        <title>Sequencing, de novo assembly and annotation of complete genome of a new Thraustochytrid species, strain FCC1311.</title>
        <authorList>
            <person name="Sedici K."/>
            <person name="Godart F."/>
            <person name="Aiese Cigliano R."/>
            <person name="Sanseverino W."/>
            <person name="Barakat M."/>
            <person name="Ortet P."/>
            <person name="Marechal E."/>
            <person name="Cagnac O."/>
            <person name="Amato A."/>
        </authorList>
    </citation>
    <scope>NUCLEOTIDE SEQUENCE [LARGE SCALE GENOMIC DNA]</scope>
</reference>
<sequence length="467" mass="50428">MASRRAVALAFGAICASLLAMPASANDDCTRVDFLFNPFDMDQNPVLGACGGHGACVSGVCICEQGFSGRSDFFDASGQSCQNNENVERGLWGLTLLVCLVYVSISLPRVRLRWQTFRHTQEMKQAQGISYSIMQNRGLLAIIFAFGVCMPSVLTMAIVRIALPDQKIGLDILPTILFAIAKIGFYMAVYFFQPALIASVLHGNKSTRWIVRVNYRLNLVVTALGIISGCTPLLCFGASDGTNAAAIGSYFGTQGCTFLQVVALGLQAAWTKSKVKHALNASLSVSASRRTQEIKDRLVAVENENIVQTTTQGILFALLMLIPTLMLAHSEFLALSWCAYGILSKKIAYTAVSDSRYGSKSAGDTSSQTGSNSKDSFKEGSSFKADTQLSTTFVPPSPRGGVVDPRSSPLPPQTTMQRRFQDNVMSFHEELPENDSPNDRNGRVAPLDLEGDASSNGNNDDDDDGYV</sequence>
<feature type="transmembrane region" description="Helical" evidence="2">
    <location>
        <begin position="314"/>
        <end position="337"/>
    </location>
</feature>
<keyword evidence="2" id="KW-1133">Transmembrane helix</keyword>
<feature type="transmembrane region" description="Helical" evidence="2">
    <location>
        <begin position="183"/>
        <end position="203"/>
    </location>
</feature>
<dbReference type="InParanoid" id="A0A2R5GNK7"/>
<dbReference type="EMBL" id="BEYU01000122">
    <property type="protein sequence ID" value="GBG32476.1"/>
    <property type="molecule type" value="Genomic_DNA"/>
</dbReference>